<keyword evidence="3" id="KW-1185">Reference proteome</keyword>
<evidence type="ECO:0000313" key="3">
    <source>
        <dbReference type="Proteomes" id="UP000250140"/>
    </source>
</evidence>
<evidence type="ECO:0000259" key="1">
    <source>
        <dbReference type="PROSITE" id="PS51186"/>
    </source>
</evidence>
<dbReference type="PANTHER" id="PTHR43792">
    <property type="entry name" value="GNAT FAMILY, PUTATIVE (AFU_ORTHOLOGUE AFUA_3G00765)-RELATED-RELATED"/>
    <property type="match status" value="1"/>
</dbReference>
<dbReference type="PROSITE" id="PS51186">
    <property type="entry name" value="GNAT"/>
    <property type="match status" value="1"/>
</dbReference>
<dbReference type="OrthoDB" id="4072826at2759"/>
<reference evidence="2 3" key="1">
    <citation type="journal article" date="2016" name="Nat. Commun.">
        <title>Ectomycorrhizal ecology is imprinted in the genome of the dominant symbiotic fungus Cenococcum geophilum.</title>
        <authorList>
            <consortium name="DOE Joint Genome Institute"/>
            <person name="Peter M."/>
            <person name="Kohler A."/>
            <person name="Ohm R.A."/>
            <person name="Kuo A."/>
            <person name="Krutzmann J."/>
            <person name="Morin E."/>
            <person name="Arend M."/>
            <person name="Barry K.W."/>
            <person name="Binder M."/>
            <person name="Choi C."/>
            <person name="Clum A."/>
            <person name="Copeland A."/>
            <person name="Grisel N."/>
            <person name="Haridas S."/>
            <person name="Kipfer T."/>
            <person name="LaButti K."/>
            <person name="Lindquist E."/>
            <person name="Lipzen A."/>
            <person name="Maire R."/>
            <person name="Meier B."/>
            <person name="Mihaltcheva S."/>
            <person name="Molinier V."/>
            <person name="Murat C."/>
            <person name="Poggeler S."/>
            <person name="Quandt C.A."/>
            <person name="Sperisen C."/>
            <person name="Tritt A."/>
            <person name="Tisserant E."/>
            <person name="Crous P.W."/>
            <person name="Henrissat B."/>
            <person name="Nehls U."/>
            <person name="Egli S."/>
            <person name="Spatafora J.W."/>
            <person name="Grigoriev I.V."/>
            <person name="Martin F.M."/>
        </authorList>
    </citation>
    <scope>NUCLEOTIDE SEQUENCE [LARGE SCALE GENOMIC DNA]</scope>
    <source>
        <strain evidence="2 3">CBS 207.34</strain>
    </source>
</reference>
<dbReference type="GO" id="GO:0016747">
    <property type="term" value="F:acyltransferase activity, transferring groups other than amino-acyl groups"/>
    <property type="evidence" value="ECO:0007669"/>
    <property type="project" value="InterPro"/>
</dbReference>
<dbReference type="Pfam" id="PF13302">
    <property type="entry name" value="Acetyltransf_3"/>
    <property type="match status" value="1"/>
</dbReference>
<dbReference type="Gene3D" id="3.40.630.30">
    <property type="match status" value="1"/>
</dbReference>
<dbReference type="EMBL" id="KV749853">
    <property type="protein sequence ID" value="OCL07510.1"/>
    <property type="molecule type" value="Genomic_DNA"/>
</dbReference>
<accession>A0A8E2EYY8</accession>
<dbReference type="PANTHER" id="PTHR43792:SF1">
    <property type="entry name" value="N-ACETYLTRANSFERASE DOMAIN-CONTAINING PROTEIN"/>
    <property type="match status" value="1"/>
</dbReference>
<dbReference type="SUPFAM" id="SSF55729">
    <property type="entry name" value="Acyl-CoA N-acyltransferases (Nat)"/>
    <property type="match status" value="1"/>
</dbReference>
<organism evidence="2 3">
    <name type="scientific">Glonium stellatum</name>
    <dbReference type="NCBI Taxonomy" id="574774"/>
    <lineage>
        <taxon>Eukaryota</taxon>
        <taxon>Fungi</taxon>
        <taxon>Dikarya</taxon>
        <taxon>Ascomycota</taxon>
        <taxon>Pezizomycotina</taxon>
        <taxon>Dothideomycetes</taxon>
        <taxon>Pleosporomycetidae</taxon>
        <taxon>Gloniales</taxon>
        <taxon>Gloniaceae</taxon>
        <taxon>Glonium</taxon>
    </lineage>
</organism>
<sequence length="195" mass="22482">MVGDKEVKIRSGRLLMRPLRLDDAPDVFLMRSSAAVMKFTRSTPETDVKQSEEWITKCLERPNCWNFSMELLPRSVDDTAPPETPHKARVIGVIGAIRAPEVGYMIHTDFWGKGYTSEALQAFMPVFFEHYSDEERYDFAEAHVDPEHGPSRRVLEKAGFTLLEVRKQDFDSPTLGMRDTCIYRLNRPRKALEED</sequence>
<feature type="domain" description="N-acetyltransferase" evidence="1">
    <location>
        <begin position="37"/>
        <end position="182"/>
    </location>
</feature>
<dbReference type="Proteomes" id="UP000250140">
    <property type="component" value="Unassembled WGS sequence"/>
</dbReference>
<name>A0A8E2EYY8_9PEZI</name>
<proteinExistence type="predicted"/>
<keyword evidence="2" id="KW-0808">Transferase</keyword>
<dbReference type="InterPro" id="IPR051531">
    <property type="entry name" value="N-acetyltransferase"/>
</dbReference>
<gene>
    <name evidence="2" type="ORF">AOQ84DRAFT_294972</name>
</gene>
<dbReference type="InterPro" id="IPR016181">
    <property type="entry name" value="Acyl_CoA_acyltransferase"/>
</dbReference>
<protein>
    <submittedName>
        <fullName evidence="2">Acyl-CoA N-acyltransferase</fullName>
    </submittedName>
</protein>
<keyword evidence="2" id="KW-0012">Acyltransferase</keyword>
<dbReference type="InterPro" id="IPR000182">
    <property type="entry name" value="GNAT_dom"/>
</dbReference>
<evidence type="ECO:0000313" key="2">
    <source>
        <dbReference type="EMBL" id="OCL07510.1"/>
    </source>
</evidence>
<dbReference type="AlphaFoldDB" id="A0A8E2EYY8"/>